<dbReference type="GO" id="GO:0003824">
    <property type="term" value="F:catalytic activity"/>
    <property type="evidence" value="ECO:0007669"/>
    <property type="project" value="InterPro"/>
</dbReference>
<evidence type="ECO:0000313" key="3">
    <source>
        <dbReference type="EMBL" id="CAG6657247.1"/>
    </source>
</evidence>
<dbReference type="EMBL" id="HBUF01187669">
    <property type="protein sequence ID" value="CAG6657247.1"/>
    <property type="molecule type" value="Transcribed_RNA"/>
</dbReference>
<organism evidence="3">
    <name type="scientific">Cacopsylla melanoneura</name>
    <dbReference type="NCBI Taxonomy" id="428564"/>
    <lineage>
        <taxon>Eukaryota</taxon>
        <taxon>Metazoa</taxon>
        <taxon>Ecdysozoa</taxon>
        <taxon>Arthropoda</taxon>
        <taxon>Hexapoda</taxon>
        <taxon>Insecta</taxon>
        <taxon>Pterygota</taxon>
        <taxon>Neoptera</taxon>
        <taxon>Paraneoptera</taxon>
        <taxon>Hemiptera</taxon>
        <taxon>Sternorrhyncha</taxon>
        <taxon>Psylloidea</taxon>
        <taxon>Psyllidae</taxon>
        <taxon>Psyllinae</taxon>
        <taxon>Cacopsylla</taxon>
    </lineage>
</organism>
<dbReference type="AlphaFoldDB" id="A0A8D8RWT4"/>
<dbReference type="Pfam" id="PF00078">
    <property type="entry name" value="RVT_1"/>
    <property type="match status" value="1"/>
</dbReference>
<sequence length="648" mass="76347">MKERKLDLLGLSETKWKGTGDKECRDGYHLYWTGGNTARNGVAIIISPYIKDKLEKVTNISDRMMHIKIRIETKKTLDILQCYAPQTGLSMEEKEEFEQLLEDNIVDEYTVIMGDMNAQVGENRHGYEEVLGPHGWGSTNHEGEKLLDVCLRNGLLVTNSWYKKRESHKITRFGWNLAQTQKSVIDYFLVHKNIKRNLLDVKVIPSVALGSDHRLLVATFRFNKFTGNQHQQERKIKVWKLKDLETRLKFQDMIKQSIPIGDVGDLEDEWKTFKEAFIRAAEETCGRTNNKRRWKETPWWNNITKEAVIKKNQSFRNYFKHRTPQNRELYINAKKEANLIVKQEREKWLRNWEKTMLEDVDGNKKLLYGMVKNKRRDKNNNNGPMIDETNNLITEERKIKKLWKEYFDELLNVNVQDGNNNNEGIHTCVNDDEDDDLMWSDVEFAMKFLKTGKSPGNDEISGELLKHAGIVGVHWIYRLFRKIWNKKQIPIEWKDGIIIPLFKKGDRKRCCNYRGITLTSHVSKLYERIIERKIRRVIEPKMKEEQYGFRPGRSTVDLSFALRQLMEKNYEYSNNLWIGFLDMKKAFDSIIRDKVWITLQKMGINQIMVNRIKNMYDGITSKVKTPVGFTEITSRGSDFTITLHHSHQ</sequence>
<proteinExistence type="predicted"/>
<dbReference type="InterPro" id="IPR005135">
    <property type="entry name" value="Endo/exonuclease/phosphatase"/>
</dbReference>
<dbReference type="Gene3D" id="3.60.10.10">
    <property type="entry name" value="Endonuclease/exonuclease/phosphatase"/>
    <property type="match status" value="1"/>
</dbReference>
<protein>
    <submittedName>
        <fullName evidence="3">Craniofacial development protein 2</fullName>
    </submittedName>
</protein>
<dbReference type="InterPro" id="IPR036691">
    <property type="entry name" value="Endo/exonu/phosph_ase_sf"/>
</dbReference>
<dbReference type="CDD" id="cd01650">
    <property type="entry name" value="RT_nLTR_like"/>
    <property type="match status" value="1"/>
</dbReference>
<dbReference type="InterPro" id="IPR000477">
    <property type="entry name" value="RT_dom"/>
</dbReference>
<dbReference type="Pfam" id="PF03372">
    <property type="entry name" value="Exo_endo_phos"/>
    <property type="match status" value="1"/>
</dbReference>
<dbReference type="SUPFAM" id="SSF56219">
    <property type="entry name" value="DNase I-like"/>
    <property type="match status" value="1"/>
</dbReference>
<accession>A0A8D8RWT4</accession>
<evidence type="ECO:0000259" key="2">
    <source>
        <dbReference type="Pfam" id="PF03372"/>
    </source>
</evidence>
<dbReference type="CDD" id="cd09076">
    <property type="entry name" value="L1-EN"/>
    <property type="match status" value="1"/>
</dbReference>
<feature type="domain" description="Reverse transcriptase" evidence="1">
    <location>
        <begin position="506"/>
        <end position="628"/>
    </location>
</feature>
<evidence type="ECO:0000259" key="1">
    <source>
        <dbReference type="Pfam" id="PF00078"/>
    </source>
</evidence>
<feature type="domain" description="Endonuclease/exonuclease/phosphatase" evidence="2">
    <location>
        <begin position="5"/>
        <end position="213"/>
    </location>
</feature>
<dbReference type="GO" id="GO:0071897">
    <property type="term" value="P:DNA biosynthetic process"/>
    <property type="evidence" value="ECO:0007669"/>
    <property type="project" value="UniProtKB-ARBA"/>
</dbReference>
<dbReference type="SUPFAM" id="SSF56672">
    <property type="entry name" value="DNA/RNA polymerases"/>
    <property type="match status" value="1"/>
</dbReference>
<dbReference type="PANTHER" id="PTHR19446">
    <property type="entry name" value="REVERSE TRANSCRIPTASES"/>
    <property type="match status" value="1"/>
</dbReference>
<name>A0A8D8RWT4_9HEMI</name>
<reference evidence="3" key="1">
    <citation type="submission" date="2021-05" db="EMBL/GenBank/DDBJ databases">
        <authorList>
            <person name="Alioto T."/>
            <person name="Alioto T."/>
            <person name="Gomez Garrido J."/>
        </authorList>
    </citation>
    <scope>NUCLEOTIDE SEQUENCE</scope>
</reference>
<dbReference type="InterPro" id="IPR043502">
    <property type="entry name" value="DNA/RNA_pol_sf"/>
</dbReference>